<dbReference type="InterPro" id="IPR029058">
    <property type="entry name" value="AB_hydrolase_fold"/>
</dbReference>
<evidence type="ECO:0000256" key="1">
    <source>
        <dbReference type="ARBA" id="ARBA00022801"/>
    </source>
</evidence>
<organism evidence="3 4">
    <name type="scientific">Spongiibacter nanhainus</name>
    <dbReference type="NCBI Taxonomy" id="2794344"/>
    <lineage>
        <taxon>Bacteria</taxon>
        <taxon>Pseudomonadati</taxon>
        <taxon>Pseudomonadota</taxon>
        <taxon>Gammaproteobacteria</taxon>
        <taxon>Cellvibrionales</taxon>
        <taxon>Spongiibacteraceae</taxon>
        <taxon>Spongiibacter</taxon>
    </lineage>
</organism>
<dbReference type="KEGG" id="snan:I6N98_12035"/>
<protein>
    <submittedName>
        <fullName evidence="3">Alpha/beta hydrolase</fullName>
    </submittedName>
</protein>
<evidence type="ECO:0000313" key="3">
    <source>
        <dbReference type="EMBL" id="QQD17096.1"/>
    </source>
</evidence>
<dbReference type="GO" id="GO:0016787">
    <property type="term" value="F:hydrolase activity"/>
    <property type="evidence" value="ECO:0007669"/>
    <property type="project" value="UniProtKB-KW"/>
</dbReference>
<dbReference type="EMBL" id="CP066167">
    <property type="protein sequence ID" value="QQD17096.1"/>
    <property type="molecule type" value="Genomic_DNA"/>
</dbReference>
<proteinExistence type="predicted"/>
<dbReference type="SUPFAM" id="SSF53474">
    <property type="entry name" value="alpha/beta-Hydrolases"/>
    <property type="match status" value="1"/>
</dbReference>
<dbReference type="PANTHER" id="PTHR43329">
    <property type="entry name" value="EPOXIDE HYDROLASE"/>
    <property type="match status" value="1"/>
</dbReference>
<gene>
    <name evidence="3" type="ORF">I6N98_12035</name>
</gene>
<dbReference type="InterPro" id="IPR000639">
    <property type="entry name" value="Epox_hydrolase-like"/>
</dbReference>
<evidence type="ECO:0000313" key="4">
    <source>
        <dbReference type="Proteomes" id="UP000596063"/>
    </source>
</evidence>
<keyword evidence="4" id="KW-1185">Reference proteome</keyword>
<dbReference type="AlphaFoldDB" id="A0A7T4QYI2"/>
<keyword evidence="1 3" id="KW-0378">Hydrolase</keyword>
<feature type="domain" description="AB hydrolase-1" evidence="2">
    <location>
        <begin position="31"/>
        <end position="264"/>
    </location>
</feature>
<sequence length="282" mass="31476">MIELSLTRNSFTHRGLTLSYLDSCPDDHDRPVVMFLHGFPDTADMWTQQIACLHEQGYRCIAPDTVGSGHSQIAPKLRDYNACMIVQDKVALLDHLGLEGVDVVGHDWGAILAWLVAGHYPQRVNHLVVMSVGHPGAYARAGLDQKLAGWYIAFFCLGGFAERLLAGKGRLSLRRVFGTHPHPDEVMARLSAPGRLRAALRIYRASLKTVLVDTQPAVSSPTLGIYSRGDKYLVESQMRNSERWVNSDWTYQVLDGGHWIPLEKAQELNQLLVQFLCEPSAF</sequence>
<dbReference type="RefSeq" id="WP_198568598.1">
    <property type="nucleotide sequence ID" value="NZ_CP066167.1"/>
</dbReference>
<accession>A0A7T4QYI2</accession>
<dbReference type="Gene3D" id="3.40.50.1820">
    <property type="entry name" value="alpha/beta hydrolase"/>
    <property type="match status" value="1"/>
</dbReference>
<reference evidence="3 4" key="1">
    <citation type="submission" date="2020-12" db="EMBL/GenBank/DDBJ databases">
        <authorList>
            <person name="Shan Y."/>
        </authorList>
    </citation>
    <scope>NUCLEOTIDE SEQUENCE [LARGE SCALE GENOMIC DNA]</scope>
    <source>
        <strain evidence="4">csc3.9</strain>
    </source>
</reference>
<dbReference type="Pfam" id="PF00561">
    <property type="entry name" value="Abhydrolase_1"/>
    <property type="match status" value="1"/>
</dbReference>
<dbReference type="PRINTS" id="PR00412">
    <property type="entry name" value="EPOXHYDRLASE"/>
</dbReference>
<evidence type="ECO:0000259" key="2">
    <source>
        <dbReference type="Pfam" id="PF00561"/>
    </source>
</evidence>
<dbReference type="PRINTS" id="PR00111">
    <property type="entry name" value="ABHYDROLASE"/>
</dbReference>
<name>A0A7T4QYI2_9GAMM</name>
<dbReference type="Proteomes" id="UP000596063">
    <property type="component" value="Chromosome"/>
</dbReference>
<dbReference type="InterPro" id="IPR000073">
    <property type="entry name" value="AB_hydrolase_1"/>
</dbReference>